<sequence>MFKLRTQFSLVTFFSCLTLLVCIRDRIFLVIITPIGGLQDVSWIARWDRGFLVDFRGGAGVSTSSSLPSAASRTCCGLRGATEVRPADSSSTSSISMEGCRGRGAGFAGSFWV</sequence>
<reference evidence="2" key="2">
    <citation type="submission" date="2015-01" db="EMBL/GenBank/DDBJ databases">
        <title>Evolutionary Origins and Diversification of the Mycorrhizal Mutualists.</title>
        <authorList>
            <consortium name="DOE Joint Genome Institute"/>
            <consortium name="Mycorrhizal Genomics Consortium"/>
            <person name="Kohler A."/>
            <person name="Kuo A."/>
            <person name="Nagy L.G."/>
            <person name="Floudas D."/>
            <person name="Copeland A."/>
            <person name="Barry K.W."/>
            <person name="Cichocki N."/>
            <person name="Veneault-Fourrey C."/>
            <person name="LaButti K."/>
            <person name="Lindquist E.A."/>
            <person name="Lipzen A."/>
            <person name="Lundell T."/>
            <person name="Morin E."/>
            <person name="Murat C."/>
            <person name="Riley R."/>
            <person name="Ohm R."/>
            <person name="Sun H."/>
            <person name="Tunlid A."/>
            <person name="Henrissat B."/>
            <person name="Grigoriev I.V."/>
            <person name="Hibbett D.S."/>
            <person name="Martin F."/>
        </authorList>
    </citation>
    <scope>NUCLEOTIDE SEQUENCE [LARGE SCALE GENOMIC DNA]</scope>
    <source>
        <strain evidence="2">LaAM-08-1</strain>
    </source>
</reference>
<dbReference type="AlphaFoldDB" id="A0A0C9WWU5"/>
<evidence type="ECO:0000313" key="2">
    <source>
        <dbReference type="Proteomes" id="UP000054477"/>
    </source>
</evidence>
<protein>
    <submittedName>
        <fullName evidence="1">Uncharacterized protein</fullName>
    </submittedName>
</protein>
<dbReference type="OrthoDB" id="10499723at2759"/>
<keyword evidence="2" id="KW-1185">Reference proteome</keyword>
<accession>A0A0C9WWU5</accession>
<proteinExistence type="predicted"/>
<organism evidence="1 2">
    <name type="scientific">Laccaria amethystina LaAM-08-1</name>
    <dbReference type="NCBI Taxonomy" id="1095629"/>
    <lineage>
        <taxon>Eukaryota</taxon>
        <taxon>Fungi</taxon>
        <taxon>Dikarya</taxon>
        <taxon>Basidiomycota</taxon>
        <taxon>Agaricomycotina</taxon>
        <taxon>Agaricomycetes</taxon>
        <taxon>Agaricomycetidae</taxon>
        <taxon>Agaricales</taxon>
        <taxon>Agaricineae</taxon>
        <taxon>Hydnangiaceae</taxon>
        <taxon>Laccaria</taxon>
    </lineage>
</organism>
<gene>
    <name evidence="1" type="ORF">K443DRAFT_681751</name>
</gene>
<dbReference type="HOGENOM" id="CLU_2139384_0_0_1"/>
<reference evidence="1 2" key="1">
    <citation type="submission" date="2014-04" db="EMBL/GenBank/DDBJ databases">
        <authorList>
            <consortium name="DOE Joint Genome Institute"/>
            <person name="Kuo A."/>
            <person name="Kohler A."/>
            <person name="Nagy L.G."/>
            <person name="Floudas D."/>
            <person name="Copeland A."/>
            <person name="Barry K.W."/>
            <person name="Cichocki N."/>
            <person name="Veneault-Fourrey C."/>
            <person name="LaButti K."/>
            <person name="Lindquist E.A."/>
            <person name="Lipzen A."/>
            <person name="Lundell T."/>
            <person name="Morin E."/>
            <person name="Murat C."/>
            <person name="Sun H."/>
            <person name="Tunlid A."/>
            <person name="Henrissat B."/>
            <person name="Grigoriev I.V."/>
            <person name="Hibbett D.S."/>
            <person name="Martin F."/>
            <person name="Nordberg H.P."/>
            <person name="Cantor M.N."/>
            <person name="Hua S.X."/>
        </authorList>
    </citation>
    <scope>NUCLEOTIDE SEQUENCE [LARGE SCALE GENOMIC DNA]</scope>
    <source>
        <strain evidence="1 2">LaAM-08-1</strain>
    </source>
</reference>
<name>A0A0C9WWU5_9AGAR</name>
<evidence type="ECO:0000313" key="1">
    <source>
        <dbReference type="EMBL" id="KIJ97095.1"/>
    </source>
</evidence>
<dbReference type="Proteomes" id="UP000054477">
    <property type="component" value="Unassembled WGS sequence"/>
</dbReference>
<feature type="non-terminal residue" evidence="1">
    <location>
        <position position="1"/>
    </location>
</feature>
<dbReference type="EMBL" id="KN838701">
    <property type="protein sequence ID" value="KIJ97095.1"/>
    <property type="molecule type" value="Genomic_DNA"/>
</dbReference>
<dbReference type="PROSITE" id="PS51257">
    <property type="entry name" value="PROKAR_LIPOPROTEIN"/>
    <property type="match status" value="1"/>
</dbReference>